<feature type="compositionally biased region" description="Basic and acidic residues" evidence="2">
    <location>
        <begin position="1208"/>
        <end position="1221"/>
    </location>
</feature>
<feature type="compositionally biased region" description="Pro residues" evidence="2">
    <location>
        <begin position="1189"/>
        <end position="1202"/>
    </location>
</feature>
<dbReference type="InterPro" id="IPR000007">
    <property type="entry name" value="Tubby_C"/>
</dbReference>
<reference evidence="5 6" key="1">
    <citation type="journal article" date="2023" name="J. Hered.">
        <title>Chromosome-level genome of the wood stork (Mycteria americana) provides insight into avian chromosome evolution.</title>
        <authorList>
            <person name="Flamio R. Jr."/>
            <person name="Ramstad K.M."/>
        </authorList>
    </citation>
    <scope>NUCLEOTIDE SEQUENCE [LARGE SCALE GENOMIC DNA]</scope>
    <source>
        <strain evidence="5">JAX WOST 10</strain>
    </source>
</reference>
<dbReference type="SUPFAM" id="SSF158235">
    <property type="entry name" value="SOCS box-like"/>
    <property type="match status" value="1"/>
</dbReference>
<feature type="region of interest" description="Disordered" evidence="2">
    <location>
        <begin position="51"/>
        <end position="74"/>
    </location>
</feature>
<dbReference type="GO" id="GO:0035556">
    <property type="term" value="P:intracellular signal transduction"/>
    <property type="evidence" value="ECO:0007669"/>
    <property type="project" value="InterPro"/>
</dbReference>
<accession>A0AAN7RWK6</accession>
<dbReference type="InterPro" id="IPR001496">
    <property type="entry name" value="SOCS_box"/>
</dbReference>
<evidence type="ECO:0000256" key="1">
    <source>
        <dbReference type="ARBA" id="ARBA00004906"/>
    </source>
</evidence>
<dbReference type="InterPro" id="IPR043502">
    <property type="entry name" value="DNA/RNA_pol_sf"/>
</dbReference>
<feature type="region of interest" description="Disordered" evidence="2">
    <location>
        <begin position="1823"/>
        <end position="1863"/>
    </location>
</feature>
<feature type="domain" description="Reverse transcriptase" evidence="4">
    <location>
        <begin position="256"/>
        <end position="506"/>
    </location>
</feature>
<evidence type="ECO:0000256" key="2">
    <source>
        <dbReference type="SAM" id="MobiDB-lite"/>
    </source>
</evidence>
<name>A0AAN7RWK6_MYCAM</name>
<evidence type="ECO:0000259" key="4">
    <source>
        <dbReference type="PROSITE" id="PS50878"/>
    </source>
</evidence>
<feature type="compositionally biased region" description="Low complexity" evidence="2">
    <location>
        <begin position="1477"/>
        <end position="1486"/>
    </location>
</feature>
<protein>
    <recommendedName>
        <fullName evidence="7">Tubby-related protein 4</fullName>
    </recommendedName>
</protein>
<dbReference type="Pfam" id="PF00078">
    <property type="entry name" value="RVT_1"/>
    <property type="match status" value="1"/>
</dbReference>
<feature type="compositionally biased region" description="Gly residues" evidence="2">
    <location>
        <begin position="1172"/>
        <end position="1184"/>
    </location>
</feature>
<feature type="compositionally biased region" description="Basic and acidic residues" evidence="2">
    <location>
        <begin position="1782"/>
        <end position="1800"/>
    </location>
</feature>
<feature type="region of interest" description="Disordered" evidence="2">
    <location>
        <begin position="1780"/>
        <end position="1800"/>
    </location>
</feature>
<dbReference type="InterPro" id="IPR000477">
    <property type="entry name" value="RT_dom"/>
</dbReference>
<sequence>MFCYFQVLFGTADGQVIVMDCHGRMLAHVLLHESDGILSMSWNYPSFLVEDSSESDTDSDDYSPPQDGPAAYPVPVQNTKPLLTVSFTSGDISLMNNYDDLSPTIIRSGLKGPPLNPVKVPLDGIPPLQRVDCTTQLGVVSKLAEDVVVQWCTQGDLLAVAGMEKQSQLIDLGNGSLLKSALVKFYNVRGEHIYTLETPVQRPIISICWGHRDSRLLMASGPALYVVRVEHRVSSLQLLCQQTIASCLRDDKDISKLTLPPRLCSYLTTAFIPTIKEDPGNYRPVSLTSVPGKLMEQIILSAITRHVENNQGIRPSQHGFRKGRSCLTNLISFYDKVTRLVDEGKSVDVVYLDFSKAFDTVSHGILLEKLAAHGLDGCTLRWVKNWLDGRAQRVVVNGVYSGWRPVTSGVPQGSVLGPVLFNIFINDLDEGIECTLSKFADDTKLCGSVDLLEGRQALQRDLDRLDRWAGVNCMRFNKAKCKVLHLGHSNPMQRYRLGEEWLESCLAEKDLGVLVDSRLNMSQQCAQAAKKANGILACIKNSVASRTREVIVPLYSALVRPHLESCVQFWAPHYKRDIEVLEHVQRRATKLVKGLEQKSDEEWLRELGLFSLEKRRLRGDLIALYNYLKGGCREVGVGLFSQPPIPDPNNMRDFVSYPTAGNERLHCTMKRTEDDPEVGGPCYTLYLEYLGGLVPILKGRRISKLRPEFVIMDPKTDGKADEIYGNSLISTVIDSCNCSDSSDIELSDDWAAKKSPKISRASKSPKLPRINIEARKSPKMSRAAQEISRSPRLPIRKPSIGSPSLTRREFPLEDITQHNYLAQVTSNIWGTKFKIVGLAAFLPTNLGAVIYKTSLLHLQPRQMTIYLPEVRKISMDYINLPVFNPNVFSEDEDDLPGIECTLSKFADDTKLCGSVDLLEGRQALQRDLDRLDQWAKANCMRFNKAKCRLLHLGHSNPMQCYRLGEEWLESCPAEKDLGVLVDSWLNMSQQCAQVAKKANSILACIKNSMASRTREVIVPLYLALVRPHLEYCVQFWAPQYKKDIEVLERVQRRAAKLVKGLEHKSDEERLRELGLFSLEKRRLRGDLIALYNYLKGVPGAPGAPASSPPCTVNIPIAPIHSSAQAMSPTQSIGLVQSLLANQNVQLDVLANPPAEAGGEGVGPFPGVPGRFPGPGAGALAGGELGRAAPAPPALAPPPPAPPTIALADLRDHSDREHEPPPKAKAPRPGPQLVEGDTVIFGAAQELQLNKMNPPPPYPGTIPAAPTTAPPPPPGPPQPPLDLCLKKGEFSLYPAGHYQTPLGYERITTFDSSGNVEEVCRPRTRMLCAQSTYTLPGPGSSATLRITAAEKKMQQPCASATLNRLTVPRYSIPTGDPPPYPDIASQLSQGRSIAQRLDSSIIHATLRRNSREAALKMAQLVDSQRATLQLPPKPKSSVVTAQYQQRVPTALYTCSQCSSGGGGSNVSTGGVGNITSANASSSTSSIGGMRPDLSTGSGSQHSSVIAHSVSTSPLASQSSYSLLSPPDNSRDRADYINSAFTEDEALSQHCPVEKSIRHVPVALTEAALGVKRPPPYQWDPMVSEEIWVPQERTSQSSVPNPLKPTPLIIGQAQHLDMSRVPFVSPKSPTSPTATFQTSYGVGVPYPGSYSAPPLQGMQPPCSPKEALAPTQFAQQEPTVVLQPGYPSNLSYCPLPPMYPGSSACSSLQLPPIALHPWSSYSACPPVQNPQGTLPTKPLLVVEKPVMSPPPAELQGHVGTEVMVETADTFQEVLSLTESPVPQRTDKFGKKSRKRLDSRAEEGNMQAITEGKVKKEARTLTDFNSLISSPRLGREKKKVKSQKDQLKSKKLNKTNEFQDSSESEPELFISGDELMNQSQGSKKGWKTKRSLRTASELDEFKCRKASEKEDGRLGSQGFVYVMANKQPLWNEATQVYQLDFGGRVTQESAKNFQIELEGRQVMQFGRIDGNAYILDFQYPFSAVQAFAVALANVTQRLK</sequence>
<evidence type="ECO:0000313" key="5">
    <source>
        <dbReference type="EMBL" id="KAK4823279.1"/>
    </source>
</evidence>
<evidence type="ECO:0008006" key="7">
    <source>
        <dbReference type="Google" id="ProtNLM"/>
    </source>
</evidence>
<dbReference type="Pfam" id="PF07525">
    <property type="entry name" value="SOCS_box"/>
    <property type="match status" value="1"/>
</dbReference>
<dbReference type="SMART" id="SM00969">
    <property type="entry name" value="SOCS_box"/>
    <property type="match status" value="1"/>
</dbReference>
<dbReference type="InterPro" id="IPR036036">
    <property type="entry name" value="SOCS_box-like_dom_sf"/>
</dbReference>
<dbReference type="CDD" id="cd01650">
    <property type="entry name" value="RT_nLTR_like"/>
    <property type="match status" value="1"/>
</dbReference>
<feature type="region of interest" description="Disordered" evidence="2">
    <location>
        <begin position="1157"/>
        <end position="1231"/>
    </location>
</feature>
<comment type="caution">
    <text evidence="5">The sequence shown here is derived from an EMBL/GenBank/DDBJ whole genome shotgun (WGS) entry which is preliminary data.</text>
</comment>
<dbReference type="Pfam" id="PF01167">
    <property type="entry name" value="Tub"/>
    <property type="match status" value="1"/>
</dbReference>
<feature type="domain" description="SOCS box" evidence="3">
    <location>
        <begin position="232"/>
        <end position="273"/>
    </location>
</feature>
<dbReference type="PROSITE" id="PS50878">
    <property type="entry name" value="RT_POL"/>
    <property type="match status" value="1"/>
</dbReference>
<dbReference type="SUPFAM" id="SSF54518">
    <property type="entry name" value="Tubby C-terminal domain-like"/>
    <property type="match status" value="1"/>
</dbReference>
<organism evidence="5 6">
    <name type="scientific">Mycteria americana</name>
    <name type="common">Wood stork</name>
    <dbReference type="NCBI Taxonomy" id="33587"/>
    <lineage>
        <taxon>Eukaryota</taxon>
        <taxon>Metazoa</taxon>
        <taxon>Chordata</taxon>
        <taxon>Craniata</taxon>
        <taxon>Vertebrata</taxon>
        <taxon>Euteleostomi</taxon>
        <taxon>Archelosauria</taxon>
        <taxon>Archosauria</taxon>
        <taxon>Dinosauria</taxon>
        <taxon>Saurischia</taxon>
        <taxon>Theropoda</taxon>
        <taxon>Coelurosauria</taxon>
        <taxon>Aves</taxon>
        <taxon>Neognathae</taxon>
        <taxon>Neoaves</taxon>
        <taxon>Aequornithes</taxon>
        <taxon>Ciconiiformes</taxon>
        <taxon>Ciconiidae</taxon>
        <taxon>Mycteria</taxon>
    </lineage>
</organism>
<evidence type="ECO:0000313" key="6">
    <source>
        <dbReference type="Proteomes" id="UP001333110"/>
    </source>
</evidence>
<dbReference type="EMBL" id="JAUNZN010000003">
    <property type="protein sequence ID" value="KAK4823279.1"/>
    <property type="molecule type" value="Genomic_DNA"/>
</dbReference>
<dbReference type="Gene3D" id="3.20.90.10">
    <property type="entry name" value="Tubby Protein, Chain A"/>
    <property type="match status" value="1"/>
</dbReference>
<feature type="region of interest" description="Disordered" evidence="2">
    <location>
        <begin position="1477"/>
        <end position="1509"/>
    </location>
</feature>
<keyword evidence="6" id="KW-1185">Reference proteome</keyword>
<feature type="compositionally biased region" description="Acidic residues" evidence="2">
    <location>
        <begin position="51"/>
        <end position="61"/>
    </location>
</feature>
<dbReference type="InterPro" id="IPR036322">
    <property type="entry name" value="WD40_repeat_dom_sf"/>
</dbReference>
<comment type="pathway">
    <text evidence="1">Protein modification; protein ubiquitination.</text>
</comment>
<dbReference type="PANTHER" id="PTHR33332">
    <property type="entry name" value="REVERSE TRANSCRIPTASE DOMAIN-CONTAINING PROTEIN"/>
    <property type="match status" value="1"/>
</dbReference>
<dbReference type="Proteomes" id="UP001333110">
    <property type="component" value="Unassembled WGS sequence"/>
</dbReference>
<dbReference type="InterPro" id="IPR025659">
    <property type="entry name" value="Tubby-like_C"/>
</dbReference>
<proteinExistence type="predicted"/>
<feature type="compositionally biased region" description="Pro residues" evidence="2">
    <location>
        <begin position="1267"/>
        <end position="1276"/>
    </location>
</feature>
<dbReference type="FunFam" id="3.20.90.10:FF:000002">
    <property type="entry name" value="Tubby like protein 4"/>
    <property type="match status" value="1"/>
</dbReference>
<evidence type="ECO:0000259" key="3">
    <source>
        <dbReference type="PROSITE" id="PS50225"/>
    </source>
</evidence>
<dbReference type="SUPFAM" id="SSF50978">
    <property type="entry name" value="WD40 repeat-like"/>
    <property type="match status" value="1"/>
</dbReference>
<dbReference type="PROSITE" id="PS50225">
    <property type="entry name" value="SOCS"/>
    <property type="match status" value="1"/>
</dbReference>
<feature type="compositionally biased region" description="Polar residues" evidence="2">
    <location>
        <begin position="1493"/>
        <end position="1509"/>
    </location>
</feature>
<dbReference type="SUPFAM" id="SSF56672">
    <property type="entry name" value="DNA/RNA polymerases"/>
    <property type="match status" value="1"/>
</dbReference>
<feature type="region of interest" description="Disordered" evidence="2">
    <location>
        <begin position="1255"/>
        <end position="1276"/>
    </location>
</feature>
<gene>
    <name evidence="5" type="ORF">QYF61_000439</name>
</gene>